<dbReference type="PANTHER" id="PTHR37542:SF3">
    <property type="entry name" value="PRION-INHIBITION AND PROPAGATION HELO DOMAIN-CONTAINING PROTEIN"/>
    <property type="match status" value="1"/>
</dbReference>
<keyword evidence="3" id="KW-1185">Reference proteome</keyword>
<dbReference type="PANTHER" id="PTHR37542">
    <property type="entry name" value="HELO DOMAIN-CONTAINING PROTEIN-RELATED"/>
    <property type="match status" value="1"/>
</dbReference>
<dbReference type="AlphaFoldDB" id="A0A0H2RW56"/>
<feature type="compositionally biased region" description="Basic and acidic residues" evidence="1">
    <location>
        <begin position="568"/>
        <end position="583"/>
    </location>
</feature>
<protein>
    <recommendedName>
        <fullName evidence="4">Protein kinase domain-containing protein</fullName>
    </recommendedName>
</protein>
<sequence length="627" mass="71365">MDVLGFVINIFDAANYVLKSADMCLDVIQATSDIRSHIEVVKGRANIAKQCCTAIQSWDEKGETIPSEYRAPAENARKAYQEAMSYFQEKIRRCEQGNGVQKIFRKAQYAVKGKERAALVARRVVDTTDTLKHMVDMRVHLVDTSLSAKFRPFLERAWRHSVDAKVKAPLEGYSDCYLRYTEKLSNTDSIRVGTKRSGLPSFMEVVIVECNLSTKEEDSRLLASFLSTIEQTECHKFGLLECRGYFTIPAQDDRTCLVPQQNLVFNRPNAAGDPLTLRELLLREEPRNNTLCARLKFALILTTSLVIYHSLGVVHKCICPESILVFPDLIQAGEDRRHYGLGTPYLLAFDRARLEMTGSGRLYINQRNDRREIYIYPEHLWTDRTRAFETRDDVYGLGICLLEIGLWRSIFKDAVGEKGELYPVYAEWAEDLKLRNLENKEGSPKWNRVAQLVELARKELPKTMGMKYTEAVVACLVMDLPEEQSHLRVVEGETSKETEEQGDITKAEGDAEENPKADLRVPSGRERASKVSDVFQTLTMVPSLISNRRMHKEIERATRELEEEQLVVDEKDATSDGKDKASSDDAPYTKAKAVSDKSVDVDYLSRKSRQNLAFVTDVLKKLYSIRV</sequence>
<evidence type="ECO:0008006" key="4">
    <source>
        <dbReference type="Google" id="ProtNLM"/>
    </source>
</evidence>
<dbReference type="Proteomes" id="UP000053477">
    <property type="component" value="Unassembled WGS sequence"/>
</dbReference>
<name>A0A0H2RW56_9AGAM</name>
<evidence type="ECO:0000313" key="2">
    <source>
        <dbReference type="EMBL" id="KLO15857.1"/>
    </source>
</evidence>
<feature type="region of interest" description="Disordered" evidence="1">
    <location>
        <begin position="568"/>
        <end position="592"/>
    </location>
</feature>
<dbReference type="InterPro" id="IPR011009">
    <property type="entry name" value="Kinase-like_dom_sf"/>
</dbReference>
<dbReference type="Gene3D" id="1.10.510.10">
    <property type="entry name" value="Transferase(Phosphotransferase) domain 1"/>
    <property type="match status" value="1"/>
</dbReference>
<accession>A0A0H2RW56</accession>
<dbReference type="SUPFAM" id="SSF56112">
    <property type="entry name" value="Protein kinase-like (PK-like)"/>
    <property type="match status" value="1"/>
</dbReference>
<organism evidence="2 3">
    <name type="scientific">Schizopora paradoxa</name>
    <dbReference type="NCBI Taxonomy" id="27342"/>
    <lineage>
        <taxon>Eukaryota</taxon>
        <taxon>Fungi</taxon>
        <taxon>Dikarya</taxon>
        <taxon>Basidiomycota</taxon>
        <taxon>Agaricomycotina</taxon>
        <taxon>Agaricomycetes</taxon>
        <taxon>Hymenochaetales</taxon>
        <taxon>Schizoporaceae</taxon>
        <taxon>Schizopora</taxon>
    </lineage>
</organism>
<dbReference type="InParanoid" id="A0A0H2RW56"/>
<dbReference type="STRING" id="27342.A0A0H2RW56"/>
<gene>
    <name evidence="2" type="ORF">SCHPADRAFT_938320</name>
</gene>
<dbReference type="EMBL" id="KQ085923">
    <property type="protein sequence ID" value="KLO15857.1"/>
    <property type="molecule type" value="Genomic_DNA"/>
</dbReference>
<evidence type="ECO:0000313" key="3">
    <source>
        <dbReference type="Proteomes" id="UP000053477"/>
    </source>
</evidence>
<feature type="region of interest" description="Disordered" evidence="1">
    <location>
        <begin position="490"/>
        <end position="518"/>
    </location>
</feature>
<reference evidence="2 3" key="1">
    <citation type="submission" date="2015-04" db="EMBL/GenBank/DDBJ databases">
        <title>Complete genome sequence of Schizopora paradoxa KUC8140, a cosmopolitan wood degrader in East Asia.</title>
        <authorList>
            <consortium name="DOE Joint Genome Institute"/>
            <person name="Min B."/>
            <person name="Park H."/>
            <person name="Jang Y."/>
            <person name="Kim J.-J."/>
            <person name="Kim K.H."/>
            <person name="Pangilinan J."/>
            <person name="Lipzen A."/>
            <person name="Riley R."/>
            <person name="Grigoriev I.V."/>
            <person name="Spatafora J.W."/>
            <person name="Choi I.-G."/>
        </authorList>
    </citation>
    <scope>NUCLEOTIDE SEQUENCE [LARGE SCALE GENOMIC DNA]</scope>
    <source>
        <strain evidence="2 3">KUC8140</strain>
    </source>
</reference>
<dbReference type="OrthoDB" id="1911848at2759"/>
<proteinExistence type="predicted"/>
<evidence type="ECO:0000256" key="1">
    <source>
        <dbReference type="SAM" id="MobiDB-lite"/>
    </source>
</evidence>